<accession>A0A811ZH29</accession>
<dbReference type="Proteomes" id="UP000645828">
    <property type="component" value="Unassembled WGS sequence"/>
</dbReference>
<evidence type="ECO:0000313" key="2">
    <source>
        <dbReference type="EMBL" id="CAD7688132.1"/>
    </source>
</evidence>
<proteinExistence type="predicted"/>
<evidence type="ECO:0000313" key="3">
    <source>
        <dbReference type="Proteomes" id="UP000645828"/>
    </source>
</evidence>
<evidence type="ECO:0000313" key="1">
    <source>
        <dbReference type="EMBL" id="CAD7679387.1"/>
    </source>
</evidence>
<comment type="caution">
    <text evidence="2">The sequence shown here is derived from an EMBL/GenBank/DDBJ whole genome shotgun (WGS) entry which is preliminary data.</text>
</comment>
<gene>
    <name evidence="1" type="ORF">NYPRO_LOCUS12186</name>
    <name evidence="2" type="ORF">NYPRO_LOCUS20925</name>
</gene>
<dbReference type="AlphaFoldDB" id="A0A811ZH29"/>
<reference evidence="2" key="1">
    <citation type="submission" date="2020-12" db="EMBL/GenBank/DDBJ databases">
        <authorList>
            <consortium name="Molecular Ecology Group"/>
        </authorList>
    </citation>
    <scope>NUCLEOTIDE SEQUENCE</scope>
    <source>
        <strain evidence="2">TBG_1078</strain>
    </source>
</reference>
<dbReference type="EMBL" id="CAJHUB010000765">
    <property type="protein sequence ID" value="CAD7688132.1"/>
    <property type="molecule type" value="Genomic_DNA"/>
</dbReference>
<organism evidence="2 3">
    <name type="scientific">Nyctereutes procyonoides</name>
    <name type="common">Raccoon dog</name>
    <name type="synonym">Canis procyonoides</name>
    <dbReference type="NCBI Taxonomy" id="34880"/>
    <lineage>
        <taxon>Eukaryota</taxon>
        <taxon>Metazoa</taxon>
        <taxon>Chordata</taxon>
        <taxon>Craniata</taxon>
        <taxon>Vertebrata</taxon>
        <taxon>Euteleostomi</taxon>
        <taxon>Mammalia</taxon>
        <taxon>Eutheria</taxon>
        <taxon>Laurasiatheria</taxon>
        <taxon>Carnivora</taxon>
        <taxon>Caniformia</taxon>
        <taxon>Canidae</taxon>
        <taxon>Nyctereutes</taxon>
    </lineage>
</organism>
<keyword evidence="3" id="KW-1185">Reference proteome</keyword>
<name>A0A811ZH29_NYCPR</name>
<dbReference type="EMBL" id="CAJHUB010000711">
    <property type="protein sequence ID" value="CAD7679387.1"/>
    <property type="molecule type" value="Genomic_DNA"/>
</dbReference>
<protein>
    <submittedName>
        <fullName evidence="2">(raccoon dog) hypothetical protein</fullName>
    </submittedName>
</protein>
<sequence>MKAERGEEAAEEKLEASRGWFLRSTGRRCLHNIKVQCKAASADVEAAASSPEDLVKIIDGGSLRIMPNLLYLWSINGTTKLWQFFRDFYTPVRGQQL</sequence>